<sequence>MTPEITLSPIATVDDHGYAELRARVRELGLLRRRPFYYFALIAVIVGSLAGGVALMAVIGDSWWQLALAPLFAVVFAQLGFLGHDAGHRQVFAGRRANDAAGLLFGNLGIGLAYGWWIDKHRRHHADPNDVERDPDVSGESIAFTAAQARARGRAGRLLARYQAWAFFPMLLLEGLALHVAGVKAVFGPGYRRRWLEIALLAAHVVIAVLVLLAVMSPLKALAFVAVQQGLFGVYLGCAFAPGHKGMPMTGRGQKLGFLPRQVLTTRNVTGSRFNEVLLGGLNFQIEHHLFPNMPRVALRHARPLVRRHLDERGLPYHETSLFGCYRLALGHLDRVGRRATGAPGESRPVR</sequence>
<keyword evidence="1" id="KW-1133">Transmembrane helix</keyword>
<dbReference type="GO" id="GO:0008610">
    <property type="term" value="P:lipid biosynthetic process"/>
    <property type="evidence" value="ECO:0007669"/>
    <property type="project" value="UniProtKB-ARBA"/>
</dbReference>
<dbReference type="CDD" id="cd03506">
    <property type="entry name" value="Delta6-FADS-like"/>
    <property type="match status" value="1"/>
</dbReference>
<dbReference type="RefSeq" id="WP_285660445.1">
    <property type="nucleotide sequence ID" value="NZ_BSTX01000001.1"/>
</dbReference>
<keyword evidence="1" id="KW-0472">Membrane</keyword>
<dbReference type="PANTHER" id="PTHR19353:SF19">
    <property type="entry name" value="DELTA(5) FATTY ACID DESATURASE C-RELATED"/>
    <property type="match status" value="1"/>
</dbReference>
<evidence type="ECO:0000256" key="1">
    <source>
        <dbReference type="SAM" id="Phobius"/>
    </source>
</evidence>
<dbReference type="GO" id="GO:0016020">
    <property type="term" value="C:membrane"/>
    <property type="evidence" value="ECO:0007669"/>
    <property type="project" value="TreeGrafter"/>
</dbReference>
<dbReference type="EMBL" id="BSTX01000001">
    <property type="protein sequence ID" value="GLZ75200.1"/>
    <property type="molecule type" value="Genomic_DNA"/>
</dbReference>
<comment type="caution">
    <text evidence="3">The sequence shown here is derived from an EMBL/GenBank/DDBJ whole genome shotgun (WGS) entry which is preliminary data.</text>
</comment>
<dbReference type="PANTHER" id="PTHR19353">
    <property type="entry name" value="FATTY ACID DESATURASE 2"/>
    <property type="match status" value="1"/>
</dbReference>
<reference evidence="3" key="1">
    <citation type="submission" date="2023-03" db="EMBL/GenBank/DDBJ databases">
        <title>Actinorhabdospora filicis NBRC 111898.</title>
        <authorList>
            <person name="Ichikawa N."/>
            <person name="Sato H."/>
            <person name="Tonouchi N."/>
        </authorList>
    </citation>
    <scope>NUCLEOTIDE SEQUENCE</scope>
    <source>
        <strain evidence="3">NBRC 111898</strain>
    </source>
</reference>
<dbReference type="InterPro" id="IPR012171">
    <property type="entry name" value="Fatty_acid_desaturase"/>
</dbReference>
<feature type="domain" description="Fatty acid desaturase" evidence="2">
    <location>
        <begin position="62"/>
        <end position="320"/>
    </location>
</feature>
<dbReference type="Pfam" id="PF00487">
    <property type="entry name" value="FA_desaturase"/>
    <property type="match status" value="1"/>
</dbReference>
<feature type="transmembrane region" description="Helical" evidence="1">
    <location>
        <begin position="162"/>
        <end position="183"/>
    </location>
</feature>
<evidence type="ECO:0000313" key="4">
    <source>
        <dbReference type="Proteomes" id="UP001165079"/>
    </source>
</evidence>
<organism evidence="3 4">
    <name type="scientific">Actinorhabdospora filicis</name>
    <dbReference type="NCBI Taxonomy" id="1785913"/>
    <lineage>
        <taxon>Bacteria</taxon>
        <taxon>Bacillati</taxon>
        <taxon>Actinomycetota</taxon>
        <taxon>Actinomycetes</taxon>
        <taxon>Micromonosporales</taxon>
        <taxon>Micromonosporaceae</taxon>
        <taxon>Actinorhabdospora</taxon>
    </lineage>
</organism>
<evidence type="ECO:0000313" key="3">
    <source>
        <dbReference type="EMBL" id="GLZ75200.1"/>
    </source>
</evidence>
<keyword evidence="4" id="KW-1185">Reference proteome</keyword>
<evidence type="ECO:0000259" key="2">
    <source>
        <dbReference type="Pfam" id="PF00487"/>
    </source>
</evidence>
<keyword evidence="1" id="KW-0812">Transmembrane</keyword>
<protein>
    <submittedName>
        <fullName evidence="3">Delta fatty acid desaturase</fullName>
    </submittedName>
</protein>
<feature type="transmembrane region" description="Helical" evidence="1">
    <location>
        <begin position="36"/>
        <end position="57"/>
    </location>
</feature>
<proteinExistence type="predicted"/>
<dbReference type="AlphaFoldDB" id="A0A9W6W818"/>
<dbReference type="GO" id="GO:0016717">
    <property type="term" value="F:oxidoreductase activity, acting on paired donors, with oxidation of a pair of donors resulting in the reduction of molecular oxygen to two molecules of water"/>
    <property type="evidence" value="ECO:0007669"/>
    <property type="project" value="TreeGrafter"/>
</dbReference>
<gene>
    <name evidence="3" type="ORF">Afil01_00070</name>
</gene>
<dbReference type="InterPro" id="IPR005804">
    <property type="entry name" value="FA_desaturase_dom"/>
</dbReference>
<feature type="transmembrane region" description="Helical" evidence="1">
    <location>
        <begin position="195"/>
        <end position="215"/>
    </location>
</feature>
<dbReference type="PIRSF" id="PIRSF015921">
    <property type="entry name" value="FA_sphinglp_des"/>
    <property type="match status" value="1"/>
</dbReference>
<name>A0A9W6W818_9ACTN</name>
<accession>A0A9W6W818</accession>
<feature type="transmembrane region" description="Helical" evidence="1">
    <location>
        <begin position="63"/>
        <end position="81"/>
    </location>
</feature>
<feature type="transmembrane region" description="Helical" evidence="1">
    <location>
        <begin position="101"/>
        <end position="118"/>
    </location>
</feature>
<dbReference type="Proteomes" id="UP001165079">
    <property type="component" value="Unassembled WGS sequence"/>
</dbReference>
<feature type="transmembrane region" description="Helical" evidence="1">
    <location>
        <begin position="221"/>
        <end position="242"/>
    </location>
</feature>